<feature type="compositionally biased region" description="Polar residues" evidence="1">
    <location>
        <begin position="837"/>
        <end position="857"/>
    </location>
</feature>
<dbReference type="Pfam" id="PF13409">
    <property type="entry name" value="GST_N_2"/>
    <property type="match status" value="1"/>
</dbReference>
<feature type="region of interest" description="Disordered" evidence="1">
    <location>
        <begin position="100"/>
        <end position="194"/>
    </location>
</feature>
<feature type="region of interest" description="Disordered" evidence="1">
    <location>
        <begin position="1144"/>
        <end position="1165"/>
    </location>
</feature>
<feature type="region of interest" description="Disordered" evidence="1">
    <location>
        <begin position="367"/>
        <end position="403"/>
    </location>
</feature>
<dbReference type="InterPro" id="IPR047047">
    <property type="entry name" value="GST_Omega-like_C"/>
</dbReference>
<dbReference type="Gene3D" id="1.20.1050.10">
    <property type="match status" value="1"/>
</dbReference>
<feature type="compositionally biased region" description="Polar residues" evidence="1">
    <location>
        <begin position="480"/>
        <end position="491"/>
    </location>
</feature>
<organism evidence="3 4">
    <name type="scientific">Amniculicola lignicola CBS 123094</name>
    <dbReference type="NCBI Taxonomy" id="1392246"/>
    <lineage>
        <taxon>Eukaryota</taxon>
        <taxon>Fungi</taxon>
        <taxon>Dikarya</taxon>
        <taxon>Ascomycota</taxon>
        <taxon>Pezizomycotina</taxon>
        <taxon>Dothideomycetes</taxon>
        <taxon>Pleosporomycetidae</taxon>
        <taxon>Pleosporales</taxon>
        <taxon>Amniculicolaceae</taxon>
        <taxon>Amniculicola</taxon>
    </lineage>
</organism>
<feature type="region of interest" description="Disordered" evidence="1">
    <location>
        <begin position="830"/>
        <end position="863"/>
    </location>
</feature>
<dbReference type="InterPro" id="IPR010987">
    <property type="entry name" value="Glutathione-S-Trfase_C-like"/>
</dbReference>
<evidence type="ECO:0000313" key="4">
    <source>
        <dbReference type="Proteomes" id="UP000799779"/>
    </source>
</evidence>
<feature type="compositionally biased region" description="Low complexity" evidence="1">
    <location>
        <begin position="1144"/>
        <end position="1157"/>
    </location>
</feature>
<dbReference type="InterPro" id="IPR040079">
    <property type="entry name" value="Glutathione_S-Trfase"/>
</dbReference>
<dbReference type="OrthoDB" id="5428015at2759"/>
<feature type="region of interest" description="Disordered" evidence="1">
    <location>
        <begin position="640"/>
        <end position="734"/>
    </location>
</feature>
<keyword evidence="4" id="KW-1185">Reference proteome</keyword>
<feature type="domain" description="GST C-terminal" evidence="2">
    <location>
        <begin position="1414"/>
        <end position="1558"/>
    </location>
</feature>
<dbReference type="Proteomes" id="UP000799779">
    <property type="component" value="Unassembled WGS sequence"/>
</dbReference>
<name>A0A6A5VV01_9PLEO</name>
<dbReference type="SUPFAM" id="SSF52833">
    <property type="entry name" value="Thioredoxin-like"/>
    <property type="match status" value="1"/>
</dbReference>
<dbReference type="PROSITE" id="PS50405">
    <property type="entry name" value="GST_CTER"/>
    <property type="match status" value="1"/>
</dbReference>
<evidence type="ECO:0000256" key="1">
    <source>
        <dbReference type="SAM" id="MobiDB-lite"/>
    </source>
</evidence>
<feature type="compositionally biased region" description="Polar residues" evidence="1">
    <location>
        <begin position="148"/>
        <end position="167"/>
    </location>
</feature>
<feature type="region of interest" description="Disordered" evidence="1">
    <location>
        <begin position="310"/>
        <end position="348"/>
    </location>
</feature>
<dbReference type="InterPro" id="IPR036282">
    <property type="entry name" value="Glutathione-S-Trfase_C_sf"/>
</dbReference>
<dbReference type="InterPro" id="IPR028084">
    <property type="entry name" value="FNIP_N_dom"/>
</dbReference>
<dbReference type="Pfam" id="PF13410">
    <property type="entry name" value="GST_C_2"/>
    <property type="match status" value="1"/>
</dbReference>
<dbReference type="SFLD" id="SFLDG01148">
    <property type="entry name" value="Xi_(cytGST)"/>
    <property type="match status" value="1"/>
</dbReference>
<accession>A0A6A5VV01</accession>
<dbReference type="EMBL" id="ML977720">
    <property type="protein sequence ID" value="KAF1993210.1"/>
    <property type="molecule type" value="Genomic_DNA"/>
</dbReference>
<feature type="region of interest" description="Disordered" evidence="1">
    <location>
        <begin position="13"/>
        <end position="39"/>
    </location>
</feature>
<feature type="compositionally biased region" description="Low complexity" evidence="1">
    <location>
        <begin position="367"/>
        <end position="401"/>
    </location>
</feature>
<reference evidence="3" key="1">
    <citation type="journal article" date="2020" name="Stud. Mycol.">
        <title>101 Dothideomycetes genomes: a test case for predicting lifestyles and emergence of pathogens.</title>
        <authorList>
            <person name="Haridas S."/>
            <person name="Albert R."/>
            <person name="Binder M."/>
            <person name="Bloem J."/>
            <person name="Labutti K."/>
            <person name="Salamov A."/>
            <person name="Andreopoulos B."/>
            <person name="Baker S."/>
            <person name="Barry K."/>
            <person name="Bills G."/>
            <person name="Bluhm B."/>
            <person name="Cannon C."/>
            <person name="Castanera R."/>
            <person name="Culley D."/>
            <person name="Daum C."/>
            <person name="Ezra D."/>
            <person name="Gonzalez J."/>
            <person name="Henrissat B."/>
            <person name="Kuo A."/>
            <person name="Liang C."/>
            <person name="Lipzen A."/>
            <person name="Lutzoni F."/>
            <person name="Magnuson J."/>
            <person name="Mondo S."/>
            <person name="Nolan M."/>
            <person name="Ohm R."/>
            <person name="Pangilinan J."/>
            <person name="Park H.-J."/>
            <person name="Ramirez L."/>
            <person name="Alfaro M."/>
            <person name="Sun H."/>
            <person name="Tritt A."/>
            <person name="Yoshinaga Y."/>
            <person name="Zwiers L.-H."/>
            <person name="Turgeon B."/>
            <person name="Goodwin S."/>
            <person name="Spatafora J."/>
            <person name="Crous P."/>
            <person name="Grigoriev I."/>
        </authorList>
    </citation>
    <scope>NUCLEOTIDE SEQUENCE</scope>
    <source>
        <strain evidence="3">CBS 123094</strain>
    </source>
</reference>
<feature type="region of interest" description="Disordered" evidence="1">
    <location>
        <begin position="801"/>
        <end position="820"/>
    </location>
</feature>
<sequence>MPAVTDMLGQFFSSGRKGAGAQHPPPATTLDSATEESHTRHLLYPDAGTLYHPEGQPYPLPSALLAPGSAHDGPHPEIDLEFPRDCRIIIAQDESGQLPKTVLFDSKPSPPRAETSPTLHTPRSKAFGNVGTATTAGPSFGGMHSRRSSLVTESSTPRSPTIGTFTRTRPRGGSISSMPNIDEHAQQQGHGLARAKESTDLVNICLDCMFGNTAMNYRGNSNKLHIVPLDARAPEQNPFPANIQDATNSLGRAEGLRRRSHLAKSYTPSNLPPDLPRAATTGFTDTTPKEPRRRTILITRLFSVAIPDENFNSSQNVTPTPQNSLGKTNGYPFPRTTPQGGAPRPASQRCKTPMYAITIILHLPVASTSSTMRPPSRPGTSRTPSHISASAPGGDSLGSSLDSDRRAGWAVIDSSFGVESFLSTSLNSDVDDRVDVIGQHWDVITRTLTSLQFAVQDRILAHFKLADTGSLPVLQHPRMHQSTRSASREGNYQQPPPRQYLRLQPNALALDVDVKKAVDLAGNRVVSGMRIPRVVTGQGRWGVWREEARWLGRWAGRREQNFFFFNLLTAFLGNHREWLNLVGPKSYRKKHREQQKSCAGENLALPTRTVIVSPGKMAARRLIFLLAAFLPSTSSIGYDGASPMRPSTSASLRGYSQSPPTNMPLSRKQSLRRQINRLPRAKPSLTNVHMPPPATNGGCLAALDTLNGRSDSGVAEFQDTPRHSRRSSAHSIRTSLVIPSMSDSVATSKSSTATVTTVAPQNSLPVAHFALPRTKSSGPSNEYRPENSDSLASANLMQSLQRTGTGHTSNHSTDSGNTSRWSGILSFWNGGRRDSTTEQSDFLQTTDDGLGTANNGPRATERSRSTLEQMVHDLSMDQVSFGDGDHFRRPNVSASSTAGTSPEIFPVSGPSGVIPSAALPIPERPKQFASPLKLSVNEKDGVIDVDLALPDFGSPLQSPLLGGFGSVPSQHGSSFGESSVFSIPFSEPDQPVNAAGWLKQFHPDFELQAIKPYAELERDIKRAMGAEPTPVTPAATMPTPETGPFERWVDVCSVLLADAGTFSIKRIRLRRLIRLVPTATYQQSTLTPGFPGVPRSQYGNPTASAVATPAATEVRLEERFIEESVMDFDPTLIEAVDRVLAQSGQGSRVTSASSSRSSSRRGRLDVRVGSDLNHHVEVAQTDCRGIIFDALESVVKDVTAEHRPKDLPKNNANGSQLSSHEILARAATDSSLKEGIRRWLTEADKKDSILHWVKPGDRTGEFKRGASVFRNFIQNKPDAEFPAEKDRYHLYVSYACPWAHRTLLVRKLKGLDNIISFTSVHWHMGAQGWRFVTADEKLPGENVTADPLHSDFTHIRKIYFEQNPDYEGRFTVPVLYDKKTNRIVSNESSEIIRMFYTEFDHLLDDEHKAVDLFPEHLRKEIEEMNEWVYNDVNNGVYKSGFATTEEAYTKAVKQLFTSLDRLESHLSTSTTPYLLSSPTVTEADVRLYTTIVRFDAVYVQHFKTNIRDIRSGYPHLHKWLRHLYWDYPAFKDTTEFEHIKYHYTKSHAQINPFAVTPVGPLPDILGKEEEVPAVMAALAALKK</sequence>
<dbReference type="Pfam" id="PF14636">
    <property type="entry name" value="FNIP_N"/>
    <property type="match status" value="1"/>
</dbReference>
<gene>
    <name evidence="3" type="ORF">P154DRAFT_583034</name>
</gene>
<dbReference type="SFLD" id="SFLDS00019">
    <property type="entry name" value="Glutathione_Transferase_(cytos"/>
    <property type="match status" value="1"/>
</dbReference>
<dbReference type="CDD" id="cd03190">
    <property type="entry name" value="GST_C_Omega_like"/>
    <property type="match status" value="1"/>
</dbReference>
<dbReference type="GO" id="GO:0004364">
    <property type="term" value="F:glutathione transferase activity"/>
    <property type="evidence" value="ECO:0007669"/>
    <property type="project" value="InterPro"/>
</dbReference>
<dbReference type="Gene3D" id="3.40.30.10">
    <property type="entry name" value="Glutaredoxin"/>
    <property type="match status" value="1"/>
</dbReference>
<dbReference type="InterPro" id="IPR036249">
    <property type="entry name" value="Thioredoxin-like_sf"/>
</dbReference>
<feature type="region of interest" description="Disordered" evidence="1">
    <location>
        <begin position="766"/>
        <end position="789"/>
    </location>
</feature>
<feature type="compositionally biased region" description="Polar residues" evidence="1">
    <location>
        <begin position="310"/>
        <end position="327"/>
    </location>
</feature>
<dbReference type="InterPro" id="IPR004045">
    <property type="entry name" value="Glutathione_S-Trfase_N"/>
</dbReference>
<dbReference type="InterPro" id="IPR016639">
    <property type="entry name" value="GST_Omega/GSH"/>
</dbReference>
<dbReference type="GO" id="GO:0005737">
    <property type="term" value="C:cytoplasm"/>
    <property type="evidence" value="ECO:0007669"/>
    <property type="project" value="TreeGrafter"/>
</dbReference>
<dbReference type="FunFam" id="3.40.30.10:FF:000162">
    <property type="entry name" value="Glutathione S-transferase Gst3"/>
    <property type="match status" value="1"/>
</dbReference>
<dbReference type="PANTHER" id="PTHR32419:SF6">
    <property type="entry name" value="GLUTATHIONE S-TRANSFERASE OMEGA-LIKE 1-RELATED"/>
    <property type="match status" value="1"/>
</dbReference>
<protein>
    <recommendedName>
        <fullName evidence="2">GST C-terminal domain-containing protein</fullName>
    </recommendedName>
</protein>
<feature type="region of interest" description="Disordered" evidence="1">
    <location>
        <begin position="479"/>
        <end position="498"/>
    </location>
</feature>
<dbReference type="SFLD" id="SFLDG01206">
    <property type="entry name" value="Xi.1"/>
    <property type="match status" value="1"/>
</dbReference>
<evidence type="ECO:0000259" key="2">
    <source>
        <dbReference type="PROSITE" id="PS50405"/>
    </source>
</evidence>
<dbReference type="PANTHER" id="PTHR32419">
    <property type="entry name" value="GLUTATHIONYL-HYDROQUINONE REDUCTASE"/>
    <property type="match status" value="1"/>
</dbReference>
<feature type="region of interest" description="Disordered" evidence="1">
    <location>
        <begin position="264"/>
        <end position="290"/>
    </location>
</feature>
<evidence type="ECO:0000313" key="3">
    <source>
        <dbReference type="EMBL" id="KAF1993210.1"/>
    </source>
</evidence>
<dbReference type="SUPFAM" id="SSF47616">
    <property type="entry name" value="GST C-terminal domain-like"/>
    <property type="match status" value="1"/>
</dbReference>
<proteinExistence type="predicted"/>
<feature type="compositionally biased region" description="Polar residues" evidence="1">
    <location>
        <begin position="645"/>
        <end position="668"/>
    </location>
</feature>